<dbReference type="Proteomes" id="UP000053732">
    <property type="component" value="Unassembled WGS sequence"/>
</dbReference>
<keyword evidence="2" id="KW-1185">Reference proteome</keyword>
<reference evidence="1 2" key="1">
    <citation type="journal article" date="2014" name="Nat. Commun.">
        <title>Multiple recent horizontal transfers of a large genomic region in cheese making fungi.</title>
        <authorList>
            <person name="Cheeseman K."/>
            <person name="Ropars J."/>
            <person name="Renault P."/>
            <person name="Dupont J."/>
            <person name="Gouzy J."/>
            <person name="Branca A."/>
            <person name="Abraham A.L."/>
            <person name="Ceppi M."/>
            <person name="Conseiller E."/>
            <person name="Debuchy R."/>
            <person name="Malagnac F."/>
            <person name="Goarin A."/>
            <person name="Silar P."/>
            <person name="Lacoste S."/>
            <person name="Sallet E."/>
            <person name="Bensimon A."/>
            <person name="Giraud T."/>
            <person name="Brygoo Y."/>
        </authorList>
    </citation>
    <scope>NUCLEOTIDE SEQUENCE [LARGE SCALE GENOMIC DNA]</scope>
    <source>
        <strain evidence="2">FM 013</strain>
    </source>
</reference>
<evidence type="ECO:0000313" key="1">
    <source>
        <dbReference type="EMBL" id="CRL17443.1"/>
    </source>
</evidence>
<sequence>MTKGVHTFSSTTSIESSSLSATLRLSSHSNKEVHISRQLYWSLMNMVPIASEMLDTISSQYLAEFIACGD</sequence>
<accession>A0A0G4NTR3</accession>
<protein>
    <submittedName>
        <fullName evidence="1">DHAP synthase, class 1</fullName>
    </submittedName>
</protein>
<dbReference type="Gene3D" id="3.20.20.70">
    <property type="entry name" value="Aldolase class I"/>
    <property type="match status" value="1"/>
</dbReference>
<dbReference type="InterPro" id="IPR013785">
    <property type="entry name" value="Aldolase_TIM"/>
</dbReference>
<evidence type="ECO:0000313" key="2">
    <source>
        <dbReference type="Proteomes" id="UP000053732"/>
    </source>
</evidence>
<proteinExistence type="predicted"/>
<name>A0A0G4NTR3_PENC3</name>
<dbReference type="EMBL" id="HG793134">
    <property type="protein sequence ID" value="CRL17443.1"/>
    <property type="molecule type" value="Genomic_DNA"/>
</dbReference>
<dbReference type="AlphaFoldDB" id="A0A0G4NTR3"/>
<organism evidence="1 2">
    <name type="scientific">Penicillium camemberti (strain FM 013)</name>
    <dbReference type="NCBI Taxonomy" id="1429867"/>
    <lineage>
        <taxon>Eukaryota</taxon>
        <taxon>Fungi</taxon>
        <taxon>Dikarya</taxon>
        <taxon>Ascomycota</taxon>
        <taxon>Pezizomycotina</taxon>
        <taxon>Eurotiomycetes</taxon>
        <taxon>Eurotiomycetidae</taxon>
        <taxon>Eurotiales</taxon>
        <taxon>Aspergillaceae</taxon>
        <taxon>Penicillium</taxon>
    </lineage>
</organism>
<gene>
    <name evidence="1" type="ORF">PCAMFM013_S001g000403</name>
</gene>